<dbReference type="EMBL" id="JACIDT010000039">
    <property type="protein sequence ID" value="MBB3928855.1"/>
    <property type="molecule type" value="Genomic_DNA"/>
</dbReference>
<dbReference type="Gene3D" id="1.10.12.10">
    <property type="entry name" value="Lyase 2-enoyl-coa Hydratase, Chain A, domain 2"/>
    <property type="match status" value="1"/>
</dbReference>
<comment type="similarity">
    <text evidence="1 3">Belongs to the enoyl-CoA hydratase/isomerase family.</text>
</comment>
<dbReference type="Proteomes" id="UP000571950">
    <property type="component" value="Unassembled WGS sequence"/>
</dbReference>
<dbReference type="InterPro" id="IPR029045">
    <property type="entry name" value="ClpP/crotonase-like_dom_sf"/>
</dbReference>
<evidence type="ECO:0000256" key="4">
    <source>
        <dbReference type="SAM" id="MobiDB-lite"/>
    </source>
</evidence>
<dbReference type="PANTHER" id="PTHR11941">
    <property type="entry name" value="ENOYL-COA HYDRATASE-RELATED"/>
    <property type="match status" value="1"/>
</dbReference>
<dbReference type="RefSeq" id="WP_188074018.1">
    <property type="nucleotide sequence ID" value="NZ_BSPS01000127.1"/>
</dbReference>
<dbReference type="SUPFAM" id="SSF52096">
    <property type="entry name" value="ClpP/crotonase"/>
    <property type="match status" value="1"/>
</dbReference>
<protein>
    <submittedName>
        <fullName evidence="5">Enoyl-CoA hydratase/carnithine racemase</fullName>
    </submittedName>
</protein>
<dbReference type="Gene3D" id="3.90.226.10">
    <property type="entry name" value="2-enoyl-CoA Hydratase, Chain A, domain 1"/>
    <property type="match status" value="1"/>
</dbReference>
<name>A0A7W6BRQ6_9SPHN</name>
<dbReference type="InterPro" id="IPR001753">
    <property type="entry name" value="Enoyl-CoA_hydra/iso"/>
</dbReference>
<accession>A0A7W6BRQ6</accession>
<dbReference type="GO" id="GO:0006635">
    <property type="term" value="P:fatty acid beta-oxidation"/>
    <property type="evidence" value="ECO:0007669"/>
    <property type="project" value="TreeGrafter"/>
</dbReference>
<dbReference type="CDD" id="cd06558">
    <property type="entry name" value="crotonase-like"/>
    <property type="match status" value="1"/>
</dbReference>
<dbReference type="Pfam" id="PF00378">
    <property type="entry name" value="ECH_1"/>
    <property type="match status" value="1"/>
</dbReference>
<evidence type="ECO:0000256" key="3">
    <source>
        <dbReference type="RuleBase" id="RU003707"/>
    </source>
</evidence>
<dbReference type="PANTHER" id="PTHR11941:SF54">
    <property type="entry name" value="ENOYL-COA HYDRATASE, MITOCHONDRIAL"/>
    <property type="match status" value="1"/>
</dbReference>
<keyword evidence="6" id="KW-1185">Reference proteome</keyword>
<evidence type="ECO:0000256" key="1">
    <source>
        <dbReference type="ARBA" id="ARBA00005254"/>
    </source>
</evidence>
<reference evidence="5 6" key="1">
    <citation type="submission" date="2020-08" db="EMBL/GenBank/DDBJ databases">
        <title>Genomic Encyclopedia of Type Strains, Phase IV (KMG-IV): sequencing the most valuable type-strain genomes for metagenomic binning, comparative biology and taxonomic classification.</title>
        <authorList>
            <person name="Goeker M."/>
        </authorList>
    </citation>
    <scope>NUCLEOTIDE SEQUENCE [LARGE SCALE GENOMIC DNA]</scope>
    <source>
        <strain evidence="5 6">DSM 26189</strain>
    </source>
</reference>
<comment type="caution">
    <text evidence="5">The sequence shown here is derived from an EMBL/GenBank/DDBJ whole genome shotgun (WGS) entry which is preliminary data.</text>
</comment>
<feature type="region of interest" description="Disordered" evidence="4">
    <location>
        <begin position="253"/>
        <end position="276"/>
    </location>
</feature>
<keyword evidence="2" id="KW-0456">Lyase</keyword>
<dbReference type="PROSITE" id="PS00166">
    <property type="entry name" value="ENOYL_COA_HYDRATASE"/>
    <property type="match status" value="1"/>
</dbReference>
<organism evidence="5 6">
    <name type="scientific">Sphingobium jiangsuense</name>
    <dbReference type="NCBI Taxonomy" id="870476"/>
    <lineage>
        <taxon>Bacteria</taxon>
        <taxon>Pseudomonadati</taxon>
        <taxon>Pseudomonadota</taxon>
        <taxon>Alphaproteobacteria</taxon>
        <taxon>Sphingomonadales</taxon>
        <taxon>Sphingomonadaceae</taxon>
        <taxon>Sphingobium</taxon>
    </lineage>
</organism>
<evidence type="ECO:0000313" key="5">
    <source>
        <dbReference type="EMBL" id="MBB3928855.1"/>
    </source>
</evidence>
<evidence type="ECO:0000313" key="6">
    <source>
        <dbReference type="Proteomes" id="UP000571950"/>
    </source>
</evidence>
<dbReference type="GO" id="GO:0016829">
    <property type="term" value="F:lyase activity"/>
    <property type="evidence" value="ECO:0007669"/>
    <property type="project" value="UniProtKB-KW"/>
</dbReference>
<dbReference type="NCBIfam" id="NF006013">
    <property type="entry name" value="PRK08150.1"/>
    <property type="match status" value="1"/>
</dbReference>
<sequence length="276" mass="29782">MSGQVVTYELDGNIAKIGLNRPAKRNALSSALLRQLEEAINRAGEEARVGLLFSHNEHFSGGMDLAEAQSWVTDHSRYLDMRVGTAAKGRPHDHLARGRIPFVAAISGACVGGGLELATSCHVRVGDETSFFALPEGQRGFYIGGGGSVRIARLLGVARMTDMMLTGRVLSAEEGERYNLLQYCVPKGEHIKRATSLAHRIAENAPLVNWAVVHGLPRIQDCSYDDGLFIEGVFSQISMGSESAERIEEFVSGRARPLVKPGRSGDEHGEAPGTQS</sequence>
<dbReference type="InterPro" id="IPR018376">
    <property type="entry name" value="Enoyl-CoA_hyd/isom_CS"/>
</dbReference>
<dbReference type="InterPro" id="IPR014748">
    <property type="entry name" value="Enoyl-CoA_hydra_C"/>
</dbReference>
<gene>
    <name evidence="5" type="ORF">GGR43_004600</name>
</gene>
<dbReference type="AlphaFoldDB" id="A0A7W6BRQ6"/>
<proteinExistence type="inferred from homology"/>
<evidence type="ECO:0000256" key="2">
    <source>
        <dbReference type="ARBA" id="ARBA00023239"/>
    </source>
</evidence>